<gene>
    <name evidence="12" type="ORF">COCON_G00031750</name>
</gene>
<evidence type="ECO:0000256" key="1">
    <source>
        <dbReference type="ARBA" id="ARBA00004173"/>
    </source>
</evidence>
<dbReference type="Gene3D" id="1.10.10.200">
    <property type="match status" value="1"/>
</dbReference>
<evidence type="ECO:0000256" key="9">
    <source>
        <dbReference type="ARBA" id="ARBA00075676"/>
    </source>
</evidence>
<comment type="subcellular location">
    <subcellularLocation>
        <location evidence="1">Mitochondrion</location>
    </subcellularLocation>
</comment>
<accession>A0A9Q1I776</accession>
<dbReference type="OrthoDB" id="2017544at2759"/>
<keyword evidence="6" id="KW-0010">Activator</keyword>
<evidence type="ECO:0000256" key="3">
    <source>
        <dbReference type="ARBA" id="ARBA00022845"/>
    </source>
</evidence>
<comment type="similarity">
    <text evidence="2">Belongs to the TACO1 family.</text>
</comment>
<dbReference type="Pfam" id="PF01709">
    <property type="entry name" value="Transcrip_reg"/>
    <property type="match status" value="1"/>
</dbReference>
<evidence type="ECO:0000256" key="6">
    <source>
        <dbReference type="ARBA" id="ARBA00023159"/>
    </source>
</evidence>
<name>A0A9Q1I776_CONCO</name>
<evidence type="ECO:0000256" key="8">
    <source>
        <dbReference type="ARBA" id="ARBA00073666"/>
    </source>
</evidence>
<dbReference type="InterPro" id="IPR017856">
    <property type="entry name" value="Integrase-like_N"/>
</dbReference>
<evidence type="ECO:0000313" key="13">
    <source>
        <dbReference type="Proteomes" id="UP001152803"/>
    </source>
</evidence>
<dbReference type="FunFam" id="1.10.10.200:FF:000002">
    <property type="entry name" value="Probable transcriptional regulatory protein CLM62_37755"/>
    <property type="match status" value="1"/>
</dbReference>
<evidence type="ECO:0000313" key="12">
    <source>
        <dbReference type="EMBL" id="KAJ8284325.1"/>
    </source>
</evidence>
<dbReference type="PANTHER" id="PTHR12532:SF0">
    <property type="entry name" value="TRANSLATIONAL ACTIVATOR OF CYTOCHROME C OXIDASE 1"/>
    <property type="match status" value="1"/>
</dbReference>
<evidence type="ECO:0000256" key="4">
    <source>
        <dbReference type="ARBA" id="ARBA00023054"/>
    </source>
</evidence>
<dbReference type="EMBL" id="JAFJMO010000002">
    <property type="protein sequence ID" value="KAJ8284325.1"/>
    <property type="molecule type" value="Genomic_DNA"/>
</dbReference>
<dbReference type="Proteomes" id="UP001152803">
    <property type="component" value="Unassembled WGS sequence"/>
</dbReference>
<evidence type="ECO:0000259" key="10">
    <source>
        <dbReference type="Pfam" id="PF01709"/>
    </source>
</evidence>
<comment type="caution">
    <text evidence="12">The sequence shown here is derived from an EMBL/GenBank/DDBJ whole genome shotgun (WGS) entry which is preliminary data.</text>
</comment>
<organism evidence="12 13">
    <name type="scientific">Conger conger</name>
    <name type="common">Conger eel</name>
    <name type="synonym">Muraena conger</name>
    <dbReference type="NCBI Taxonomy" id="82655"/>
    <lineage>
        <taxon>Eukaryota</taxon>
        <taxon>Metazoa</taxon>
        <taxon>Chordata</taxon>
        <taxon>Craniata</taxon>
        <taxon>Vertebrata</taxon>
        <taxon>Euteleostomi</taxon>
        <taxon>Actinopterygii</taxon>
        <taxon>Neopterygii</taxon>
        <taxon>Teleostei</taxon>
        <taxon>Anguilliformes</taxon>
        <taxon>Congridae</taxon>
        <taxon>Conger</taxon>
    </lineage>
</organism>
<dbReference type="Pfam" id="PF20772">
    <property type="entry name" value="TACO1_YebC_N"/>
    <property type="match status" value="1"/>
</dbReference>
<dbReference type="GO" id="GO:0006417">
    <property type="term" value="P:regulation of translation"/>
    <property type="evidence" value="ECO:0007669"/>
    <property type="project" value="UniProtKB-KW"/>
</dbReference>
<dbReference type="HAMAP" id="MF_00693">
    <property type="entry name" value="Transcrip_reg_TACO1"/>
    <property type="match status" value="1"/>
</dbReference>
<evidence type="ECO:0000256" key="5">
    <source>
        <dbReference type="ARBA" id="ARBA00023128"/>
    </source>
</evidence>
<dbReference type="GO" id="GO:0005739">
    <property type="term" value="C:mitochondrion"/>
    <property type="evidence" value="ECO:0007669"/>
    <property type="project" value="UniProtKB-SubCell"/>
</dbReference>
<dbReference type="Gene3D" id="3.30.70.980">
    <property type="match status" value="2"/>
</dbReference>
<proteinExistence type="inferred from homology"/>
<keyword evidence="3" id="KW-0810">Translation regulation</keyword>
<dbReference type="AlphaFoldDB" id="A0A9Q1I776"/>
<dbReference type="InterPro" id="IPR029072">
    <property type="entry name" value="YebC-like"/>
</dbReference>
<evidence type="ECO:0000256" key="2">
    <source>
        <dbReference type="ARBA" id="ARBA00008724"/>
    </source>
</evidence>
<sequence length="302" mass="33004">MAGGVLFLRGLLPHDCRWVAFGCMWLNSRISTVHPPAAVILGQFHQRTSQPCCAIHHSSVMSAGHNKWSKVKNIKGPKDAARSRIFTKYSLMIRVAVKEGGPNPNTNLQLANLVERCRSLNIPKASIETAIKGAEKTKGGSSGLYEARGPGGSSLLIEVQTNNKTRTHQVVKSLLYKHGATLCSGAMHCFEQKGVVLAPQEDISLERALELAIEAGAEDIQETQDEDEKPLLQFVCKASDLRQVRTALEALGLPTISASLEYVAHTPALLPLDQLEVAARLLDALNYDPDVIRVWDNIQEKT</sequence>
<keyword evidence="4" id="KW-0175">Coiled coil</keyword>
<dbReference type="FunFam" id="3.30.70.980:FF:000008">
    <property type="entry name" value="Translational activator of cytochrome c oxidase 1"/>
    <property type="match status" value="1"/>
</dbReference>
<dbReference type="InterPro" id="IPR048300">
    <property type="entry name" value="TACO1_YebC-like_2nd/3rd_dom"/>
</dbReference>
<reference evidence="12" key="1">
    <citation type="journal article" date="2023" name="Science">
        <title>Genome structures resolve the early diversification of teleost fishes.</title>
        <authorList>
            <person name="Parey E."/>
            <person name="Louis A."/>
            <person name="Montfort J."/>
            <person name="Bouchez O."/>
            <person name="Roques C."/>
            <person name="Iampietro C."/>
            <person name="Lluch J."/>
            <person name="Castinel A."/>
            <person name="Donnadieu C."/>
            <person name="Desvignes T."/>
            <person name="Floi Bucao C."/>
            <person name="Jouanno E."/>
            <person name="Wen M."/>
            <person name="Mejri S."/>
            <person name="Dirks R."/>
            <person name="Jansen H."/>
            <person name="Henkel C."/>
            <person name="Chen W.J."/>
            <person name="Zahm M."/>
            <person name="Cabau C."/>
            <person name="Klopp C."/>
            <person name="Thompson A.W."/>
            <person name="Robinson-Rechavi M."/>
            <person name="Braasch I."/>
            <person name="Lecointre G."/>
            <person name="Bobe J."/>
            <person name="Postlethwait J.H."/>
            <person name="Berthelot C."/>
            <person name="Roest Crollius H."/>
            <person name="Guiguen Y."/>
        </authorList>
    </citation>
    <scope>NUCLEOTIDE SEQUENCE</scope>
    <source>
        <strain evidence="12">Concon-B</strain>
    </source>
</reference>
<comment type="function">
    <text evidence="7">Acts as a translational activator of mitochondrially-encoded cytochrome c oxidase 1.</text>
</comment>
<dbReference type="InterPro" id="IPR026564">
    <property type="entry name" value="Transcrip_reg_TACO1-like_dom3"/>
</dbReference>
<dbReference type="InterPro" id="IPR049083">
    <property type="entry name" value="TACO1_YebC_N"/>
</dbReference>
<evidence type="ECO:0000256" key="7">
    <source>
        <dbReference type="ARBA" id="ARBA00053642"/>
    </source>
</evidence>
<protein>
    <recommendedName>
        <fullName evidence="8">Translational activator of cytochrome c oxidase 1</fullName>
    </recommendedName>
    <alternativeName>
        <fullName evidence="9">Coiled-coil domain-containing protein 44</fullName>
    </alternativeName>
</protein>
<feature type="domain" description="TACO1/YebC-like second and third" evidence="10">
    <location>
        <begin position="144"/>
        <end position="298"/>
    </location>
</feature>
<evidence type="ECO:0000259" key="11">
    <source>
        <dbReference type="Pfam" id="PF20772"/>
    </source>
</evidence>
<keyword evidence="5" id="KW-0496">Mitochondrion</keyword>
<keyword evidence="13" id="KW-1185">Reference proteome</keyword>
<dbReference type="PANTHER" id="PTHR12532">
    <property type="entry name" value="TRANSLATIONAL ACTIVATOR OF CYTOCHROME C OXIDASE 1"/>
    <property type="match status" value="1"/>
</dbReference>
<dbReference type="InterPro" id="IPR002876">
    <property type="entry name" value="Transcrip_reg_TACO1-like"/>
</dbReference>
<dbReference type="SUPFAM" id="SSF75625">
    <property type="entry name" value="YebC-like"/>
    <property type="match status" value="1"/>
</dbReference>
<feature type="domain" description="TACO1/YebC-like N-terminal" evidence="11">
    <location>
        <begin position="66"/>
        <end position="135"/>
    </location>
</feature>